<accession>A0AAX2RIY7</accession>
<keyword evidence="1" id="KW-0472">Membrane</keyword>
<evidence type="ECO:0000313" key="3">
    <source>
        <dbReference type="Proteomes" id="UP000298234"/>
    </source>
</evidence>
<sequence>MIDDLWHAEVAGFICGLAVYFATYFSVGARARLYPAGAIVTALLFSPWWAAVIAGIVGHLAGVLVVARALNKPVSKDWSFGLAAASLVAAFSGTLWINHLRDLATNAIAQSDNENWRKVSDSGAAGSFVAAHYRPCVTPRVSYINAYRTTITQIDRQDATVCADAVVSRAREAGGDHFAQEVSRVIEGLPGSLALTSAAQATLDKLISG</sequence>
<evidence type="ECO:0000313" key="2">
    <source>
        <dbReference type="EMBL" id="TEU40054.1"/>
    </source>
</evidence>
<reference evidence="2 3" key="1">
    <citation type="submission" date="2019-03" db="EMBL/GenBank/DDBJ databases">
        <title>Burkholderia cepacia outbreak.</title>
        <authorList>
            <person name="Farzana R."/>
            <person name="Walsh T.R."/>
        </authorList>
    </citation>
    <scope>NUCLEOTIDE SEQUENCE [LARGE SCALE GENOMIC DNA]</scope>
    <source>
        <strain evidence="3">d13</strain>
    </source>
</reference>
<dbReference type="Proteomes" id="UP000298234">
    <property type="component" value="Unassembled WGS sequence"/>
</dbReference>
<proteinExistence type="predicted"/>
<feature type="transmembrane region" description="Helical" evidence="1">
    <location>
        <begin position="6"/>
        <end position="27"/>
    </location>
</feature>
<feature type="transmembrane region" description="Helical" evidence="1">
    <location>
        <begin position="78"/>
        <end position="97"/>
    </location>
</feature>
<evidence type="ECO:0000256" key="1">
    <source>
        <dbReference type="SAM" id="Phobius"/>
    </source>
</evidence>
<organism evidence="2 3">
    <name type="scientific">Burkholderia cepacia</name>
    <name type="common">Pseudomonas cepacia</name>
    <dbReference type="NCBI Taxonomy" id="292"/>
    <lineage>
        <taxon>Bacteria</taxon>
        <taxon>Pseudomonadati</taxon>
        <taxon>Pseudomonadota</taxon>
        <taxon>Betaproteobacteria</taxon>
        <taxon>Burkholderiales</taxon>
        <taxon>Burkholderiaceae</taxon>
        <taxon>Burkholderia</taxon>
        <taxon>Burkholderia cepacia complex</taxon>
    </lineage>
</organism>
<dbReference type="RefSeq" id="WP_134257047.1">
    <property type="nucleotide sequence ID" value="NZ_SNSG01000042.1"/>
</dbReference>
<keyword evidence="1" id="KW-1133">Transmembrane helix</keyword>
<dbReference type="EMBL" id="SNSQ01000041">
    <property type="protein sequence ID" value="TEU40054.1"/>
    <property type="molecule type" value="Genomic_DNA"/>
</dbReference>
<comment type="caution">
    <text evidence="2">The sequence shown here is derived from an EMBL/GenBank/DDBJ whole genome shotgun (WGS) entry which is preliminary data.</text>
</comment>
<keyword evidence="1" id="KW-0812">Transmembrane</keyword>
<name>A0AAX2RIY7_BURCE</name>
<feature type="transmembrane region" description="Helical" evidence="1">
    <location>
        <begin position="39"/>
        <end position="66"/>
    </location>
</feature>
<gene>
    <name evidence="2" type="ORF">E3D37_29335</name>
</gene>
<evidence type="ECO:0008006" key="4">
    <source>
        <dbReference type="Google" id="ProtNLM"/>
    </source>
</evidence>
<protein>
    <recommendedName>
        <fullName evidence="4">Transmembrane protein</fullName>
    </recommendedName>
</protein>
<dbReference type="AlphaFoldDB" id="A0AAX2RIY7"/>